<feature type="chain" id="PRO_5043796511" description="FAS1 domain-containing protein" evidence="2">
    <location>
        <begin position="27"/>
        <end position="144"/>
    </location>
</feature>
<evidence type="ECO:0000256" key="2">
    <source>
        <dbReference type="SAM" id="SignalP"/>
    </source>
</evidence>
<proteinExistence type="inferred from homology"/>
<reference evidence="4 5" key="1">
    <citation type="submission" date="2023-01" db="EMBL/GenBank/DDBJ databases">
        <authorList>
            <person name="Kreplak J."/>
        </authorList>
    </citation>
    <scope>NUCLEOTIDE SEQUENCE [LARGE SCALE GENOMIC DNA]</scope>
</reference>
<comment type="similarity">
    <text evidence="1">Belongs to the fasciclin-like AGP family.</text>
</comment>
<organism evidence="4 5">
    <name type="scientific">Vicia faba</name>
    <name type="common">Broad bean</name>
    <name type="synonym">Faba vulgaris</name>
    <dbReference type="NCBI Taxonomy" id="3906"/>
    <lineage>
        <taxon>Eukaryota</taxon>
        <taxon>Viridiplantae</taxon>
        <taxon>Streptophyta</taxon>
        <taxon>Embryophyta</taxon>
        <taxon>Tracheophyta</taxon>
        <taxon>Spermatophyta</taxon>
        <taxon>Magnoliopsida</taxon>
        <taxon>eudicotyledons</taxon>
        <taxon>Gunneridae</taxon>
        <taxon>Pentapetalae</taxon>
        <taxon>rosids</taxon>
        <taxon>fabids</taxon>
        <taxon>Fabales</taxon>
        <taxon>Fabaceae</taxon>
        <taxon>Papilionoideae</taxon>
        <taxon>50 kb inversion clade</taxon>
        <taxon>NPAAA clade</taxon>
        <taxon>Hologalegina</taxon>
        <taxon>IRL clade</taxon>
        <taxon>Fabeae</taxon>
        <taxon>Vicia</taxon>
    </lineage>
</organism>
<dbReference type="InterPro" id="IPR036378">
    <property type="entry name" value="FAS1_dom_sf"/>
</dbReference>
<dbReference type="EMBL" id="OX451741">
    <property type="protein sequence ID" value="CAI8616947.1"/>
    <property type="molecule type" value="Genomic_DNA"/>
</dbReference>
<feature type="domain" description="FAS1" evidence="3">
    <location>
        <begin position="32"/>
        <end position="144"/>
    </location>
</feature>
<accession>A0AAV1B647</accession>
<dbReference type="Pfam" id="PF02469">
    <property type="entry name" value="Fasciclin"/>
    <property type="match status" value="1"/>
</dbReference>
<sequence length="144" mass="16351">MYFHYRIHGVLLLVLFFLSIFSSSSSSTSQINSNSVLVALLDSHYTELVELIEKAMLLQTLENTVATHNITIFAPNNEALERNLDSDFKQFLLEPVLLDSDQKLAMPQPTPLEATPMPDLRPFRAVHAQHHYHLPFRSQSLSTS</sequence>
<dbReference type="PANTHER" id="PTHR32499">
    <property type="entry name" value="FASCICLIN-LIKE ARABINOGALACTAN PROTEIN 16"/>
    <property type="match status" value="1"/>
</dbReference>
<keyword evidence="2" id="KW-0732">Signal</keyword>
<dbReference type="PROSITE" id="PS50213">
    <property type="entry name" value="FAS1"/>
    <property type="match status" value="1"/>
</dbReference>
<dbReference type="Gene3D" id="2.30.180.10">
    <property type="entry name" value="FAS1 domain"/>
    <property type="match status" value="1"/>
</dbReference>
<protein>
    <recommendedName>
        <fullName evidence="3">FAS1 domain-containing protein</fullName>
    </recommendedName>
</protein>
<dbReference type="SUPFAM" id="SSF82153">
    <property type="entry name" value="FAS1 domain"/>
    <property type="match status" value="1"/>
</dbReference>
<evidence type="ECO:0000313" key="5">
    <source>
        <dbReference type="Proteomes" id="UP001157006"/>
    </source>
</evidence>
<evidence type="ECO:0000259" key="3">
    <source>
        <dbReference type="PROSITE" id="PS50213"/>
    </source>
</evidence>
<dbReference type="AlphaFoldDB" id="A0AAV1B647"/>
<dbReference type="Proteomes" id="UP001157006">
    <property type="component" value="Chromosome 6"/>
</dbReference>
<dbReference type="InterPro" id="IPR000782">
    <property type="entry name" value="FAS1_domain"/>
</dbReference>
<dbReference type="PANTHER" id="PTHR32499:SF22">
    <property type="entry name" value="FAS1 DOMAIN-CONTAINING PROTEIN"/>
    <property type="match status" value="1"/>
</dbReference>
<name>A0AAV1B647_VICFA</name>
<feature type="signal peptide" evidence="2">
    <location>
        <begin position="1"/>
        <end position="26"/>
    </location>
</feature>
<dbReference type="InterPro" id="IPR044654">
    <property type="entry name" value="FLA15/16/17/18"/>
</dbReference>
<evidence type="ECO:0000313" key="4">
    <source>
        <dbReference type="EMBL" id="CAI8616947.1"/>
    </source>
</evidence>
<keyword evidence="5" id="KW-1185">Reference proteome</keyword>
<gene>
    <name evidence="4" type="ORF">VFH_VI053000</name>
</gene>
<evidence type="ECO:0000256" key="1">
    <source>
        <dbReference type="ARBA" id="ARBA00007843"/>
    </source>
</evidence>